<dbReference type="AlphaFoldDB" id="A0A7C2K2T9"/>
<dbReference type="CDD" id="cd13520">
    <property type="entry name" value="PBP2_TAXI_TRAP"/>
    <property type="match status" value="1"/>
</dbReference>
<proteinExistence type="predicted"/>
<dbReference type="NCBIfam" id="TIGR02122">
    <property type="entry name" value="TRAP_TAXI"/>
    <property type="match status" value="1"/>
</dbReference>
<dbReference type="Gene3D" id="3.40.190.10">
    <property type="entry name" value="Periplasmic binding protein-like II"/>
    <property type="match status" value="2"/>
</dbReference>
<protein>
    <submittedName>
        <fullName evidence="1">TAXI family TRAP transporter solute-binding subunit</fullName>
    </submittedName>
</protein>
<dbReference type="PANTHER" id="PTHR42941">
    <property type="entry name" value="SLL1037 PROTEIN"/>
    <property type="match status" value="1"/>
</dbReference>
<organism evidence="1">
    <name type="scientific">candidate division WOR-3 bacterium</name>
    <dbReference type="NCBI Taxonomy" id="2052148"/>
    <lineage>
        <taxon>Bacteria</taxon>
        <taxon>Bacteria division WOR-3</taxon>
    </lineage>
</organism>
<dbReference type="PANTHER" id="PTHR42941:SF1">
    <property type="entry name" value="SLL1037 PROTEIN"/>
    <property type="match status" value="1"/>
</dbReference>
<dbReference type="Pfam" id="PF16868">
    <property type="entry name" value="NMT1_3"/>
    <property type="match status" value="1"/>
</dbReference>
<name>A0A7C2K2T9_UNCW3</name>
<gene>
    <name evidence="1" type="ORF">ENQ77_01260</name>
</gene>
<sequence>MQRWGRLGSLISFILIVSITKWAFSTEKFELRWGTITAGGAWQVIGAAMLEDIKKANPNITGSCVPSTTTANVLGVQMGKFNIAFALTDAVADAWEGQELFKQHGKLRDIRALVVLYPQCTHLVVRADSGINSVKDFRGKRISPDGKGLSSDVQTRRLLAFHNMSYDDVKVQFLSFSDAAQNFIDGHLDVLSFMTVPPPFAPVINVATQVPIKLLSLTEDEIAYLTKFPGVSRFTLPGGVYKGVDYPVKGISVHSLIIVQKDMPENIAYAIVKTIADNLHRYENVLASMKYVTLKGLAADVPIPFHPGAIRYFKEKGLR</sequence>
<dbReference type="EMBL" id="DSOL01000032">
    <property type="protein sequence ID" value="HEN27301.1"/>
    <property type="molecule type" value="Genomic_DNA"/>
</dbReference>
<evidence type="ECO:0000313" key="1">
    <source>
        <dbReference type="EMBL" id="HEN27301.1"/>
    </source>
</evidence>
<dbReference type="InterPro" id="IPR011852">
    <property type="entry name" value="TRAP_TAXI"/>
</dbReference>
<accession>A0A7C2K2T9</accession>
<comment type="caution">
    <text evidence="1">The sequence shown here is derived from an EMBL/GenBank/DDBJ whole genome shotgun (WGS) entry which is preliminary data.</text>
</comment>
<dbReference type="SUPFAM" id="SSF53850">
    <property type="entry name" value="Periplasmic binding protein-like II"/>
    <property type="match status" value="1"/>
</dbReference>
<reference evidence="1" key="1">
    <citation type="journal article" date="2020" name="mSystems">
        <title>Genome- and Community-Level Interaction Insights into Carbon Utilization and Element Cycling Functions of Hydrothermarchaeota in Hydrothermal Sediment.</title>
        <authorList>
            <person name="Zhou Z."/>
            <person name="Liu Y."/>
            <person name="Xu W."/>
            <person name="Pan J."/>
            <person name="Luo Z.H."/>
            <person name="Li M."/>
        </authorList>
    </citation>
    <scope>NUCLEOTIDE SEQUENCE [LARGE SCALE GENOMIC DNA]</scope>
    <source>
        <strain evidence="1">SpSt-34</strain>
    </source>
</reference>